<evidence type="ECO:0000313" key="2">
    <source>
        <dbReference type="EMBL" id="KAK4125964.1"/>
    </source>
</evidence>
<gene>
    <name evidence="2" type="ORF">N657DRAFT_286539</name>
</gene>
<dbReference type="EMBL" id="MU853225">
    <property type="protein sequence ID" value="KAK4125964.1"/>
    <property type="molecule type" value="Genomic_DNA"/>
</dbReference>
<name>A0AAN6Z6G3_9PEZI</name>
<dbReference type="GeneID" id="87823396"/>
<proteinExistence type="predicted"/>
<protein>
    <recommendedName>
        <fullName evidence="4">Secreted protein</fullName>
    </recommendedName>
</protein>
<dbReference type="AlphaFoldDB" id="A0AAN6Z6G3"/>
<accession>A0AAN6Z6G3</accession>
<feature type="signal peptide" evidence="1">
    <location>
        <begin position="1"/>
        <end position="19"/>
    </location>
</feature>
<feature type="chain" id="PRO_5042918141" description="Secreted protein" evidence="1">
    <location>
        <begin position="20"/>
        <end position="234"/>
    </location>
</feature>
<keyword evidence="3" id="KW-1185">Reference proteome</keyword>
<evidence type="ECO:0000313" key="3">
    <source>
        <dbReference type="Proteomes" id="UP001302602"/>
    </source>
</evidence>
<comment type="caution">
    <text evidence="2">The sequence shown here is derived from an EMBL/GenBank/DDBJ whole genome shotgun (WGS) entry which is preliminary data.</text>
</comment>
<organism evidence="2 3">
    <name type="scientific">Parathielavia appendiculata</name>
    <dbReference type="NCBI Taxonomy" id="2587402"/>
    <lineage>
        <taxon>Eukaryota</taxon>
        <taxon>Fungi</taxon>
        <taxon>Dikarya</taxon>
        <taxon>Ascomycota</taxon>
        <taxon>Pezizomycotina</taxon>
        <taxon>Sordariomycetes</taxon>
        <taxon>Sordariomycetidae</taxon>
        <taxon>Sordariales</taxon>
        <taxon>Chaetomiaceae</taxon>
        <taxon>Parathielavia</taxon>
    </lineage>
</organism>
<sequence length="234" mass="25679">MTTSGVSLLAFCASWRCLARRKGLPGCGPLIRRPLTTLANFRSVLALHGLHSLHREAPCRLGEVAAVPVRSKGGGKHQLPLDCPGKWLAGCRDGCLQNREKRQPLHPPWTRNNWEHSITFQNTFLRLLGGPGVFLVFPSLYHHPVQTRLLRPAVVLSSTRSFPSSLSTLRLRVCLTGSIYGFAVMLGEQGHEDGSKYGTWRGPSLSAEAGSTAVDILPLGEDLVHQFFLSQRLA</sequence>
<evidence type="ECO:0000256" key="1">
    <source>
        <dbReference type="SAM" id="SignalP"/>
    </source>
</evidence>
<dbReference type="Proteomes" id="UP001302602">
    <property type="component" value="Unassembled WGS sequence"/>
</dbReference>
<reference evidence="2" key="2">
    <citation type="submission" date="2023-05" db="EMBL/GenBank/DDBJ databases">
        <authorList>
            <consortium name="Lawrence Berkeley National Laboratory"/>
            <person name="Steindorff A."/>
            <person name="Hensen N."/>
            <person name="Bonometti L."/>
            <person name="Westerberg I."/>
            <person name="Brannstrom I.O."/>
            <person name="Guillou S."/>
            <person name="Cros-Aarteil S."/>
            <person name="Calhoun S."/>
            <person name="Haridas S."/>
            <person name="Kuo A."/>
            <person name="Mondo S."/>
            <person name="Pangilinan J."/>
            <person name="Riley R."/>
            <person name="Labutti K."/>
            <person name="Andreopoulos B."/>
            <person name="Lipzen A."/>
            <person name="Chen C."/>
            <person name="Yanf M."/>
            <person name="Daum C."/>
            <person name="Ng V."/>
            <person name="Clum A."/>
            <person name="Ohm R."/>
            <person name="Martin F."/>
            <person name="Silar P."/>
            <person name="Natvig D."/>
            <person name="Lalanne C."/>
            <person name="Gautier V."/>
            <person name="Ament-Velasquez S.L."/>
            <person name="Kruys A."/>
            <person name="Hutchinson M.I."/>
            <person name="Powell A.J."/>
            <person name="Barry K."/>
            <person name="Miller A.N."/>
            <person name="Grigoriev I.V."/>
            <person name="Debuchy R."/>
            <person name="Gladieux P."/>
            <person name="Thoren M.H."/>
            <person name="Johannesson H."/>
        </authorList>
    </citation>
    <scope>NUCLEOTIDE SEQUENCE</scope>
    <source>
        <strain evidence="2">CBS 731.68</strain>
    </source>
</reference>
<reference evidence="2" key="1">
    <citation type="journal article" date="2023" name="Mol. Phylogenet. Evol.">
        <title>Genome-scale phylogeny and comparative genomics of the fungal order Sordariales.</title>
        <authorList>
            <person name="Hensen N."/>
            <person name="Bonometti L."/>
            <person name="Westerberg I."/>
            <person name="Brannstrom I.O."/>
            <person name="Guillou S."/>
            <person name="Cros-Aarteil S."/>
            <person name="Calhoun S."/>
            <person name="Haridas S."/>
            <person name="Kuo A."/>
            <person name="Mondo S."/>
            <person name="Pangilinan J."/>
            <person name="Riley R."/>
            <person name="LaButti K."/>
            <person name="Andreopoulos B."/>
            <person name="Lipzen A."/>
            <person name="Chen C."/>
            <person name="Yan M."/>
            <person name="Daum C."/>
            <person name="Ng V."/>
            <person name="Clum A."/>
            <person name="Steindorff A."/>
            <person name="Ohm R.A."/>
            <person name="Martin F."/>
            <person name="Silar P."/>
            <person name="Natvig D.O."/>
            <person name="Lalanne C."/>
            <person name="Gautier V."/>
            <person name="Ament-Velasquez S.L."/>
            <person name="Kruys A."/>
            <person name="Hutchinson M.I."/>
            <person name="Powell A.J."/>
            <person name="Barry K."/>
            <person name="Miller A.N."/>
            <person name="Grigoriev I.V."/>
            <person name="Debuchy R."/>
            <person name="Gladieux P."/>
            <person name="Hiltunen Thoren M."/>
            <person name="Johannesson H."/>
        </authorList>
    </citation>
    <scope>NUCLEOTIDE SEQUENCE</scope>
    <source>
        <strain evidence="2">CBS 731.68</strain>
    </source>
</reference>
<keyword evidence="1" id="KW-0732">Signal</keyword>
<evidence type="ECO:0008006" key="4">
    <source>
        <dbReference type="Google" id="ProtNLM"/>
    </source>
</evidence>
<dbReference type="RefSeq" id="XP_062649735.1">
    <property type="nucleotide sequence ID" value="XM_062786628.1"/>
</dbReference>